<proteinExistence type="predicted"/>
<evidence type="ECO:0000313" key="2">
    <source>
        <dbReference type="Proteomes" id="UP000050827"/>
    </source>
</evidence>
<name>A0A0N8WFG8_9FLAO</name>
<accession>A0A0N8WFG8</accession>
<gene>
    <name evidence="1" type="ORF">AAY42_01115</name>
</gene>
<reference evidence="1 2" key="1">
    <citation type="submission" date="2015-04" db="EMBL/GenBank/DDBJ databases">
        <title>Complete genome of flavobacterium.</title>
        <authorList>
            <person name="Kwon Y.M."/>
            <person name="Kim S.-J."/>
        </authorList>
    </citation>
    <scope>NUCLEOTIDE SEQUENCE [LARGE SCALE GENOMIC DNA]</scope>
    <source>
        <strain evidence="1 2">DK169</strain>
    </source>
</reference>
<dbReference type="EMBL" id="LCTZ01000002">
    <property type="protein sequence ID" value="KQC28659.1"/>
    <property type="molecule type" value="Genomic_DNA"/>
</dbReference>
<sequence>MDNFRQLKNGLKPIKADVEGRFLDALLQHCVQLHNAIGKDYSVADHDHMEIRCEVFFNIPLSSLAWIGNGTHRCLQELRKDGNGAKFDTKKELAVYLQGLESIPSIIKPVKMELIQKIGDAKSRFVYELVG</sequence>
<keyword evidence="2" id="KW-1185">Reference proteome</keyword>
<evidence type="ECO:0000313" key="1">
    <source>
        <dbReference type="EMBL" id="KQC28659.1"/>
    </source>
</evidence>
<dbReference type="AlphaFoldDB" id="A0A0N8WFG8"/>
<protein>
    <submittedName>
        <fullName evidence="1">Uncharacterized protein</fullName>
    </submittedName>
</protein>
<dbReference type="Proteomes" id="UP000050827">
    <property type="component" value="Unassembled WGS sequence"/>
</dbReference>
<organism evidence="1 2">
    <name type="scientific">Flagellimonas eckloniae</name>
    <dbReference type="NCBI Taxonomy" id="346185"/>
    <lineage>
        <taxon>Bacteria</taxon>
        <taxon>Pseudomonadati</taxon>
        <taxon>Bacteroidota</taxon>
        <taxon>Flavobacteriia</taxon>
        <taxon>Flavobacteriales</taxon>
        <taxon>Flavobacteriaceae</taxon>
        <taxon>Flagellimonas</taxon>
    </lineage>
</organism>
<comment type="caution">
    <text evidence="1">The sequence shown here is derived from an EMBL/GenBank/DDBJ whole genome shotgun (WGS) entry which is preliminary data.</text>
</comment>